<name>A0A024VBS9_PLAFA</name>
<dbReference type="GO" id="GO:0005770">
    <property type="term" value="C:late endosome"/>
    <property type="evidence" value="ECO:0007669"/>
    <property type="project" value="TreeGrafter"/>
</dbReference>
<dbReference type="GO" id="GO:0016197">
    <property type="term" value="P:endosomal transport"/>
    <property type="evidence" value="ECO:0007669"/>
    <property type="project" value="TreeGrafter"/>
</dbReference>
<dbReference type="GO" id="GO:1901096">
    <property type="term" value="P:regulation of autophagosome maturation"/>
    <property type="evidence" value="ECO:0007669"/>
    <property type="project" value="TreeGrafter"/>
</dbReference>
<keyword evidence="3" id="KW-1133">Transmembrane helix</keyword>
<dbReference type="GO" id="GO:0006914">
    <property type="term" value="P:autophagy"/>
    <property type="evidence" value="ECO:0007669"/>
    <property type="project" value="UniProtKB-KW"/>
</dbReference>
<evidence type="ECO:0000256" key="2">
    <source>
        <dbReference type="SAM" id="MobiDB-lite"/>
    </source>
</evidence>
<feature type="region of interest" description="Disordered" evidence="2">
    <location>
        <begin position="842"/>
        <end position="994"/>
    </location>
</feature>
<dbReference type="OrthoDB" id="294052at2759"/>
<reference evidence="5 6" key="1">
    <citation type="submission" date="2013-02" db="EMBL/GenBank/DDBJ databases">
        <title>The Genome Annotation of Plasmodium falciparum Vietnam Oak-Knoll (FVO).</title>
        <authorList>
            <consortium name="The Broad Institute Genome Sequencing Platform"/>
            <consortium name="The Broad Institute Genome Sequencing Center for Infectious Disease"/>
            <person name="Neafsey D."/>
            <person name="Hoffman S."/>
            <person name="Volkman S."/>
            <person name="Rosenthal P."/>
            <person name="Walker B."/>
            <person name="Young S.K."/>
            <person name="Zeng Q."/>
            <person name="Gargeya S."/>
            <person name="Fitzgerald M."/>
            <person name="Haas B."/>
            <person name="Abouelleil A."/>
            <person name="Allen A.W."/>
            <person name="Alvarado L."/>
            <person name="Arachchi H.M."/>
            <person name="Berlin A.M."/>
            <person name="Chapman S.B."/>
            <person name="Gainer-Dewar J."/>
            <person name="Goldberg J."/>
            <person name="Griggs A."/>
            <person name="Gujja S."/>
            <person name="Hansen M."/>
            <person name="Howarth C."/>
            <person name="Imamovic A."/>
            <person name="Ireland A."/>
            <person name="Larimer J."/>
            <person name="McCowan C."/>
            <person name="Murphy C."/>
            <person name="Pearson M."/>
            <person name="Poon T.W."/>
            <person name="Priest M."/>
            <person name="Roberts A."/>
            <person name="Saif S."/>
            <person name="Shea T."/>
            <person name="Sisk P."/>
            <person name="Sykes S."/>
            <person name="Wortman J."/>
            <person name="Nusbaum C."/>
            <person name="Birren B."/>
        </authorList>
    </citation>
    <scope>NUCLEOTIDE SEQUENCE [LARGE SCALE GENOMIC DNA]</scope>
    <source>
        <strain evidence="6">Vietnam Oak-Knoll (FVO)</strain>
    </source>
</reference>
<evidence type="ECO:0000259" key="4">
    <source>
        <dbReference type="Pfam" id="PF09758"/>
    </source>
</evidence>
<evidence type="ECO:0000256" key="1">
    <source>
        <dbReference type="ARBA" id="ARBA00023006"/>
    </source>
</evidence>
<organism evidence="5 6">
    <name type="scientific">Plasmodium falciparum Vietnam Oak-Knoll</name>
    <name type="common">FVO</name>
    <dbReference type="NCBI Taxonomy" id="1036723"/>
    <lineage>
        <taxon>Eukaryota</taxon>
        <taxon>Sar</taxon>
        <taxon>Alveolata</taxon>
        <taxon>Apicomplexa</taxon>
        <taxon>Aconoidasida</taxon>
        <taxon>Haemosporida</taxon>
        <taxon>Plasmodiidae</taxon>
        <taxon>Plasmodium</taxon>
        <taxon>Plasmodium (Laverania)</taxon>
    </lineage>
</organism>
<accession>A0A024VBS9</accession>
<gene>
    <name evidence="5" type="ORF">PFFVO_01446</name>
</gene>
<feature type="compositionally biased region" description="Basic and acidic residues" evidence="2">
    <location>
        <begin position="525"/>
        <end position="543"/>
    </location>
</feature>
<keyword evidence="1" id="KW-0072">Autophagy</keyword>
<proteinExistence type="predicted"/>
<feature type="compositionally biased region" description="Polar residues" evidence="2">
    <location>
        <begin position="544"/>
        <end position="553"/>
    </location>
</feature>
<dbReference type="PANTHER" id="PTHR21481">
    <property type="entry name" value="PROTEIN CLEC16A"/>
    <property type="match status" value="1"/>
</dbReference>
<feature type="region of interest" description="Disordered" evidence="2">
    <location>
        <begin position="525"/>
        <end position="553"/>
    </location>
</feature>
<feature type="region of interest" description="Disordered" evidence="2">
    <location>
        <begin position="368"/>
        <end position="399"/>
    </location>
</feature>
<dbReference type="GO" id="GO:0005794">
    <property type="term" value="C:Golgi apparatus"/>
    <property type="evidence" value="ECO:0007669"/>
    <property type="project" value="TreeGrafter"/>
</dbReference>
<feature type="transmembrane region" description="Helical" evidence="3">
    <location>
        <begin position="206"/>
        <end position="225"/>
    </location>
</feature>
<feature type="compositionally biased region" description="Basic and acidic residues" evidence="2">
    <location>
        <begin position="382"/>
        <end position="399"/>
    </location>
</feature>
<dbReference type="EMBL" id="KI925061">
    <property type="protein sequence ID" value="ETW19640.1"/>
    <property type="molecule type" value="Genomic_DNA"/>
</dbReference>
<dbReference type="Proteomes" id="UP000030690">
    <property type="component" value="Unassembled WGS sequence"/>
</dbReference>
<evidence type="ECO:0000313" key="6">
    <source>
        <dbReference type="Proteomes" id="UP000030690"/>
    </source>
</evidence>
<sequence length="1405" mass="167766">MWNVFNFNNIDDKLKNFKNEKEIYTHEDLRYYFEKLVKINLNNVNVNNFIELIRKITQITIWGDKYDDQIFQYFCEDNIFNHFIYLLKQKINKNIRIQIYQSLTMLIQNIQKDISLYYIFSNNKINNLIYTTFIYQDDEIMPYYISMIKSISFFLNYHTSKFFFNEKSMKFPLYTESLRLYKFNDIITRTYVKNIILNILKIDDEGIENLILLRSSFFTILVCYLRNNLIKMNKIYTKTKESKKLNKHFNNYLEEIDDVLYFFEDMLNCEKKRINDMLIVKLIIYFYFPIIGSFHNAIYFHGVHPESDSNICNHAEKREEQNMFKKDINSNDINEEQLNYGSLDYVYFSSNGKDGTSKEKEVAFKLNEQNDNDMMDYQNNKNSKDDDSNNINNKDEKDKNDIIYTNPEISLEKIQLFNSYNIPFLRLVDNNFRNCKNYDFCKSLSSSNESSMNSNISYIEREKDEDLFFNEENITKTEPLINEDDNTINKNDSNKKNESNNKKKEKKSENAYEFLYFKGRLNVRRQKDTDKNKTEANKKKVDNETNTVKNNNMIDQYNSDSNFIKENDLKDYYFKKREKKNIFIQLNSRNGILHKKKKINNNNNNNNTQLNNNSFNNNEEFCDINNFINNKEFLKDIKQNNLYDSCYVEIPTLQKKITFDENINNDIYNYLFNFNCFTLNVLNFYNHNISVTNVFYNIFKVGLCLHPLCYVNSFKNFSLLYNYLINTNLSLFVLIRSLNILKNDKINKIIYSLIFGEQINECFLHKILSNELKDPYFYAYFFDAHKKMNINKNTNDDMEFEDIYTSSINYLLPEYNKEEEASYLNLINKYYKNMVTKILPCSKENGKGEQGEKEDKRIVSEEKKEIEENKENCSIIQEKEINKTEDEEKEINKNDNKDNHNKEKVDEDKDINKTDDKDNHNKDKVDEDKQINSTDDKDKKNNSTCQEQKEKETVVKKGKQDEPSVHKEKELKDQENKEHVNEKDNKKKDILDQNFKEKDINEEATVIEEENKQTKINCMKENENIGDIEKNLTSNNIMKYNELSNPILLNFMLLTNIQKEKNIKKCEKDNIKNKISDIYLLLSIQFIYNYLNTSDDDLNNMNISFFKVSNYNFLYIYWNIINVHINNLYLRIITLKLLVNLTLLYVQKIKDKSVCTEFVTPLLSLVEKIKKKLANNNHQNDPMKSVPFDFSYKDATALIDIKNKNTIKCFLKNNNKIFNCYYIEDKTNFLLCIPSNSHVNQALIIFSYPLMLIDLYIDKNDNKKLIVHAYSYNNEENNVDESVITTFNNSEKIFNDNNTYDSNYVNIVRCYSSNNDDNISDENVKIHKNDYILNKYSSAYKKNKTITNVKKEWCVKELNFMKNILKLNFYDTTRSLIVYKEIKSGIQSVNDKYKKKLEEYLDTFN</sequence>
<dbReference type="Pfam" id="PF09758">
    <property type="entry name" value="FPL"/>
    <property type="match status" value="1"/>
</dbReference>
<reference evidence="5 6" key="2">
    <citation type="submission" date="2013-02" db="EMBL/GenBank/DDBJ databases">
        <title>The Genome Sequence of Plasmodium falciparum Vietnam Oak-Knoll (FVO).</title>
        <authorList>
            <consortium name="The Broad Institute Genome Sequencing Platform"/>
            <consortium name="The Broad Institute Genome Sequencing Center for Infectious Disease"/>
            <person name="Neafsey D."/>
            <person name="Cheeseman I."/>
            <person name="Volkman S."/>
            <person name="Adams J."/>
            <person name="Walker B."/>
            <person name="Young S.K."/>
            <person name="Zeng Q."/>
            <person name="Gargeya S."/>
            <person name="Fitzgerald M."/>
            <person name="Haas B."/>
            <person name="Abouelleil A."/>
            <person name="Alvarado L."/>
            <person name="Arachchi H.M."/>
            <person name="Berlin A.M."/>
            <person name="Chapman S.B."/>
            <person name="Dewar J."/>
            <person name="Goldberg J."/>
            <person name="Griggs A."/>
            <person name="Gujja S."/>
            <person name="Hansen M."/>
            <person name="Howarth C."/>
            <person name="Imamovic A."/>
            <person name="Larimer J."/>
            <person name="McCowan C."/>
            <person name="Murphy C."/>
            <person name="Neiman D."/>
            <person name="Pearson M."/>
            <person name="Priest M."/>
            <person name="Roberts A."/>
            <person name="Saif S."/>
            <person name="Shea T."/>
            <person name="Sisk P."/>
            <person name="Sykes S."/>
            <person name="Wortman J."/>
            <person name="Nusbaum C."/>
            <person name="Birren B."/>
        </authorList>
    </citation>
    <scope>NUCLEOTIDE SEQUENCE [LARGE SCALE GENOMIC DNA]</scope>
    <source>
        <strain evidence="6">Vietnam Oak-Knoll (FVO)</strain>
    </source>
</reference>
<feature type="compositionally biased region" description="Basic and acidic residues" evidence="2">
    <location>
        <begin position="492"/>
        <end position="507"/>
    </location>
</feature>
<dbReference type="GO" id="GO:0007034">
    <property type="term" value="P:vacuolar transport"/>
    <property type="evidence" value="ECO:0007669"/>
    <property type="project" value="TreeGrafter"/>
</dbReference>
<keyword evidence="3" id="KW-0472">Membrane</keyword>
<feature type="domain" description="FPL" evidence="4">
    <location>
        <begin position="53"/>
        <end position="200"/>
    </location>
</feature>
<dbReference type="InterPro" id="IPR019155">
    <property type="entry name" value="CLEC16A/TT9_N"/>
</dbReference>
<protein>
    <recommendedName>
        <fullName evidence="4">FPL domain-containing protein</fullName>
    </recommendedName>
</protein>
<evidence type="ECO:0000256" key="3">
    <source>
        <dbReference type="SAM" id="Phobius"/>
    </source>
</evidence>
<dbReference type="InterPro" id="IPR039272">
    <property type="entry name" value="CLEC16A/TT9"/>
</dbReference>
<feature type="transmembrane region" description="Helical" evidence="3">
    <location>
        <begin position="282"/>
        <end position="302"/>
    </location>
</feature>
<feature type="compositionally biased region" description="Basic and acidic residues" evidence="2">
    <location>
        <begin position="844"/>
        <end position="994"/>
    </location>
</feature>
<dbReference type="PANTHER" id="PTHR21481:SF0">
    <property type="entry name" value="PROTEIN CLEC16A"/>
    <property type="match status" value="1"/>
</dbReference>
<evidence type="ECO:0000313" key="5">
    <source>
        <dbReference type="EMBL" id="ETW19640.1"/>
    </source>
</evidence>
<feature type="region of interest" description="Disordered" evidence="2">
    <location>
        <begin position="478"/>
        <end position="507"/>
    </location>
</feature>
<keyword evidence="3" id="KW-0812">Transmembrane</keyword>